<dbReference type="EMBL" id="JBHSOD010000069">
    <property type="protein sequence ID" value="MFC5889990.1"/>
    <property type="molecule type" value="Genomic_DNA"/>
</dbReference>
<keyword evidence="1" id="KW-0812">Transmembrane</keyword>
<evidence type="ECO:0000256" key="2">
    <source>
        <dbReference type="SAM" id="SignalP"/>
    </source>
</evidence>
<keyword evidence="1" id="KW-1133">Transmembrane helix</keyword>
<dbReference type="Proteomes" id="UP001596067">
    <property type="component" value="Unassembled WGS sequence"/>
</dbReference>
<evidence type="ECO:0000256" key="1">
    <source>
        <dbReference type="SAM" id="Phobius"/>
    </source>
</evidence>
<keyword evidence="4" id="KW-1185">Reference proteome</keyword>
<accession>A0ABW1F826</accession>
<evidence type="ECO:0000313" key="4">
    <source>
        <dbReference type="Proteomes" id="UP001596067"/>
    </source>
</evidence>
<reference evidence="4" key="1">
    <citation type="journal article" date="2019" name="Int. J. Syst. Evol. Microbiol.">
        <title>The Global Catalogue of Microorganisms (GCM) 10K type strain sequencing project: providing services to taxonomists for standard genome sequencing and annotation.</title>
        <authorList>
            <consortium name="The Broad Institute Genomics Platform"/>
            <consortium name="The Broad Institute Genome Sequencing Center for Infectious Disease"/>
            <person name="Wu L."/>
            <person name="Ma J."/>
        </authorList>
    </citation>
    <scope>NUCLEOTIDE SEQUENCE [LARGE SCALE GENOMIC DNA]</scope>
    <source>
        <strain evidence="4">CGMCC 4.1469</strain>
    </source>
</reference>
<feature type="signal peptide" evidence="2">
    <location>
        <begin position="1"/>
        <end position="25"/>
    </location>
</feature>
<feature type="chain" id="PRO_5047421984" description="DoxX family protein" evidence="2">
    <location>
        <begin position="26"/>
        <end position="97"/>
    </location>
</feature>
<protein>
    <recommendedName>
        <fullName evidence="5">DoxX family protein</fullName>
    </recommendedName>
</protein>
<feature type="transmembrane region" description="Helical" evidence="1">
    <location>
        <begin position="62"/>
        <end position="79"/>
    </location>
</feature>
<dbReference type="RefSeq" id="WP_313761637.1">
    <property type="nucleotide sequence ID" value="NZ_JBHSOD010000069.1"/>
</dbReference>
<evidence type="ECO:0000313" key="3">
    <source>
        <dbReference type="EMBL" id="MFC5889990.1"/>
    </source>
</evidence>
<comment type="caution">
    <text evidence="3">The sequence shown here is derived from an EMBL/GenBank/DDBJ whole genome shotgun (WGS) entry which is preliminary data.</text>
</comment>
<keyword evidence="1" id="KW-0472">Membrane</keyword>
<proteinExistence type="predicted"/>
<sequence>MKEITRTEWFALGVVTMTAAGAAHAVAGAANIARDMMRPQPAGGSAGPGGAVPLPVSGRSGWILFGAMVLAGSLVYHIASDTEQILKEILGATRSVR</sequence>
<gene>
    <name evidence="3" type="ORF">ACFP0N_34010</name>
</gene>
<name>A0ABW1F826_9ACTN</name>
<organism evidence="3 4">
    <name type="scientific">Kitasatospora aburaviensis</name>
    <dbReference type="NCBI Taxonomy" id="67265"/>
    <lineage>
        <taxon>Bacteria</taxon>
        <taxon>Bacillati</taxon>
        <taxon>Actinomycetota</taxon>
        <taxon>Actinomycetes</taxon>
        <taxon>Kitasatosporales</taxon>
        <taxon>Streptomycetaceae</taxon>
        <taxon>Kitasatospora</taxon>
    </lineage>
</organism>
<evidence type="ECO:0008006" key="5">
    <source>
        <dbReference type="Google" id="ProtNLM"/>
    </source>
</evidence>
<keyword evidence="2" id="KW-0732">Signal</keyword>